<evidence type="ECO:0000313" key="6">
    <source>
        <dbReference type="EMBL" id="WDC92653.1"/>
    </source>
</evidence>
<dbReference type="SUPFAM" id="SSF53383">
    <property type="entry name" value="PLP-dependent transferases"/>
    <property type="match status" value="1"/>
</dbReference>
<dbReference type="GeneID" id="49611613"/>
<dbReference type="AlphaFoldDB" id="A0A0B2XEP4"/>
<reference evidence="4 7" key="1">
    <citation type="submission" date="2017-07" db="EMBL/GenBank/DDBJ databases">
        <title>Lactobacillus curvatus MRS6 whole genome.</title>
        <authorList>
            <person name="Jans C."/>
            <person name="Lagler S."/>
            <person name="Lacroix C."/>
            <person name="Meile L."/>
            <person name="Stevens M.J.A."/>
        </authorList>
    </citation>
    <scope>NUCLEOTIDE SEQUENCE [LARGE SCALE GENOMIC DNA]</scope>
    <source>
        <strain evidence="4 7">MRS6</strain>
    </source>
</reference>
<dbReference type="Gene3D" id="1.10.20.110">
    <property type="match status" value="1"/>
</dbReference>
<reference evidence="5 8" key="2">
    <citation type="submission" date="2018-07" db="EMBL/GenBank/DDBJ databases">
        <title>Lactobacillus curvatus genome sequence.</title>
        <authorList>
            <person name="Prechtl R."/>
        </authorList>
    </citation>
    <scope>NUCLEOTIDE SEQUENCE [LARGE SCALE GENOMIC DNA]</scope>
    <source>
        <strain evidence="5 8">TMW 1.1928</strain>
    </source>
</reference>
<dbReference type="GO" id="GO:0030170">
    <property type="term" value="F:pyridoxal phosphate binding"/>
    <property type="evidence" value="ECO:0007669"/>
    <property type="project" value="InterPro"/>
</dbReference>
<dbReference type="NCBIfam" id="TIGR03801">
    <property type="entry name" value="asp_4_decarbox"/>
    <property type="match status" value="1"/>
</dbReference>
<dbReference type="InterPro" id="IPR022518">
    <property type="entry name" value="Aspartate_4-decarboxylase"/>
</dbReference>
<dbReference type="PANTHER" id="PTHR43795:SF2">
    <property type="entry name" value="BIFUNCTIONAL ASPARTATE AMINOTRANSFERASE AND GLUTAMATE_ASPARTATE-PREPHENATE AMINOTRANSFERASE"/>
    <property type="match status" value="1"/>
</dbReference>
<dbReference type="Pfam" id="PF00155">
    <property type="entry name" value="Aminotran_1_2"/>
    <property type="match status" value="1"/>
</dbReference>
<evidence type="ECO:0000313" key="4">
    <source>
        <dbReference type="EMBL" id="ASN60713.1"/>
    </source>
</evidence>
<dbReference type="STRING" id="28038.BCY75_02110"/>
<accession>A0A0B2XEP4</accession>
<evidence type="ECO:0000313" key="8">
    <source>
        <dbReference type="Proteomes" id="UP000257607"/>
    </source>
</evidence>
<dbReference type="EC" id="2.6.1.-" evidence="2"/>
<dbReference type="InterPro" id="IPR015422">
    <property type="entry name" value="PyrdxlP-dep_Trfase_small"/>
</dbReference>
<dbReference type="RefSeq" id="WP_004265081.1">
    <property type="nucleotide sequence ID" value="NZ_BJOQ01000006.1"/>
</dbReference>
<evidence type="ECO:0000259" key="3">
    <source>
        <dbReference type="Pfam" id="PF00155"/>
    </source>
</evidence>
<dbReference type="InterPro" id="IPR050478">
    <property type="entry name" value="Ethylene_sulfur-biosynth"/>
</dbReference>
<gene>
    <name evidence="4" type="ORF">CG419_08825</name>
    <name evidence="5" type="ORF">DT351_09280</name>
    <name evidence="6" type="ORF">PSR33_08695</name>
</gene>
<evidence type="ECO:0000256" key="2">
    <source>
        <dbReference type="RuleBase" id="RU000481"/>
    </source>
</evidence>
<dbReference type="Proteomes" id="UP000199749">
    <property type="component" value="Chromosome"/>
</dbReference>
<organism evidence="5 8">
    <name type="scientific">Latilactobacillus curvatus</name>
    <name type="common">Lactobacillus curvatus</name>
    <dbReference type="NCBI Taxonomy" id="28038"/>
    <lineage>
        <taxon>Bacteria</taxon>
        <taxon>Bacillati</taxon>
        <taxon>Bacillota</taxon>
        <taxon>Bacilli</taxon>
        <taxon>Lactobacillales</taxon>
        <taxon>Lactobacillaceae</taxon>
        <taxon>Latilactobacillus</taxon>
    </lineage>
</organism>
<name>A0A0B2XEP4_LATCU</name>
<dbReference type="NCBIfam" id="NF006755">
    <property type="entry name" value="PRK09275.1"/>
    <property type="match status" value="1"/>
</dbReference>
<reference evidence="6" key="3">
    <citation type="submission" date="2023-02" db="EMBL/GenBank/DDBJ databases">
        <title>Complete genome sequence of Lactobacillus curvatus CACC879 isolated from Pig feces.</title>
        <authorList>
            <person name="Park S."/>
            <person name="Park M.A."/>
            <person name="Kim D.-H."/>
            <person name="Kim Y."/>
        </authorList>
    </citation>
    <scope>NUCLEOTIDE SEQUENCE</scope>
    <source>
        <strain evidence="6">Curvatus</strain>
        <plasmid evidence="6">p1_CACC879</plasmid>
    </source>
</reference>
<dbReference type="InterPro" id="IPR004838">
    <property type="entry name" value="NHTrfase_class1_PyrdxlP-BS"/>
</dbReference>
<comment type="cofactor">
    <cofactor evidence="2">
        <name>pyridoxal 5'-phosphate</name>
        <dbReference type="ChEBI" id="CHEBI:597326"/>
    </cofactor>
</comment>
<protein>
    <recommendedName>
        <fullName evidence="2">Aminotransferase</fullName>
        <ecNumber evidence="2">2.6.1.-</ecNumber>
    </recommendedName>
</protein>
<feature type="domain" description="Aminotransferase class I/classII large" evidence="3">
    <location>
        <begin position="158"/>
        <end position="512"/>
    </location>
</feature>
<evidence type="ECO:0000256" key="1">
    <source>
        <dbReference type="ARBA" id="ARBA00022898"/>
    </source>
</evidence>
<dbReference type="EMBL" id="CP022474">
    <property type="protein sequence ID" value="ASN60713.1"/>
    <property type="molecule type" value="Genomic_DNA"/>
</dbReference>
<dbReference type="GO" id="GO:0006520">
    <property type="term" value="P:amino acid metabolic process"/>
    <property type="evidence" value="ECO:0007669"/>
    <property type="project" value="TreeGrafter"/>
</dbReference>
<dbReference type="PANTHER" id="PTHR43795">
    <property type="entry name" value="BIFUNCTIONAL ASPARTATE AMINOTRANSFERASE AND GLUTAMATE/ASPARTATE-PREPHENATE AMINOTRANSFERASE-RELATED"/>
    <property type="match status" value="1"/>
</dbReference>
<dbReference type="CDD" id="cd00609">
    <property type="entry name" value="AAT_like"/>
    <property type="match status" value="1"/>
</dbReference>
<comment type="similarity">
    <text evidence="2">Belongs to the class-I pyridoxal-phosphate-dependent aminotransferase family.</text>
</comment>
<keyword evidence="1" id="KW-0663">Pyridoxal phosphate</keyword>
<dbReference type="InterPro" id="IPR004839">
    <property type="entry name" value="Aminotransferase_I/II_large"/>
</dbReference>
<geneLocation type="plasmid" evidence="6 9">
    <name>p1_CACC879</name>
</geneLocation>
<dbReference type="PROSITE" id="PS00105">
    <property type="entry name" value="AA_TRANSFER_CLASS_1"/>
    <property type="match status" value="1"/>
</dbReference>
<dbReference type="InterPro" id="IPR015424">
    <property type="entry name" value="PyrdxlP-dep_Trfase"/>
</dbReference>
<keyword evidence="6" id="KW-0614">Plasmid</keyword>
<dbReference type="GO" id="GO:0008483">
    <property type="term" value="F:transaminase activity"/>
    <property type="evidence" value="ECO:0007669"/>
    <property type="project" value="UniProtKB-KW"/>
</dbReference>
<dbReference type="KEGG" id="lcv:FBA2_01670"/>
<dbReference type="EMBL" id="CP031003">
    <property type="protein sequence ID" value="AXN36513.1"/>
    <property type="molecule type" value="Genomic_DNA"/>
</dbReference>
<dbReference type="EMBL" id="CP117684">
    <property type="protein sequence ID" value="WDC92653.1"/>
    <property type="molecule type" value="Genomic_DNA"/>
</dbReference>
<dbReference type="OrthoDB" id="9804407at2"/>
<keyword evidence="2 5" id="KW-0032">Aminotransferase</keyword>
<sequence length="532" mass="60322">MHSLDIERLKEMSNFEVAALFLENSEKNTMHNAPINVGRGDPNWINTRARLAFNKLVEFGVEESAKKINEADGDMAGYVDKAGIAQRLHAYLDASHKTDRFILAFLDYTEKHMGLNQDDLVHEFVDGAIGNHYPVPSRSLINVEKILNKYLEVSLYNGEKLANQTDVFPTEGGTAAMVYLFKELKISHILRPGDTIAINTPIFTPYLQIPELSEYKLKQFDVSSVEDDNWQMMDAKFEELKDPTIKAFFVVNPTNPTSRAFSKHALAKIKEVVEANPEIIIITDDVYGTFVNDFQTIYSIAPRNTMLVYSYSKLYGATGHRLGLLAVHQDNVFDEIIAKRTAEEPAIKAAFEKRYSVVAPNPLAMKFIDRTVADSREIALYHTAGLSTPQQILMALFSLTSLIHEGEKDPYIEASKKMVDARYNAFWESMGMECDHSKENAEYYAVFNIYDFAERKYGHEFHDYFEKHVSYLDFEDKLAAKYGVVVMDGAGMGTDDGYLRISLANQPAENYAITGNRIAQLLAEYYTQFQAH</sequence>
<dbReference type="Gene3D" id="3.90.1150.10">
    <property type="entry name" value="Aspartate Aminotransferase, domain 1"/>
    <property type="match status" value="1"/>
</dbReference>
<dbReference type="Proteomes" id="UP000257607">
    <property type="component" value="Chromosome"/>
</dbReference>
<dbReference type="InterPro" id="IPR015421">
    <property type="entry name" value="PyrdxlP-dep_Trfase_major"/>
</dbReference>
<dbReference type="GO" id="GO:0016829">
    <property type="term" value="F:lyase activity"/>
    <property type="evidence" value="ECO:0007669"/>
    <property type="project" value="UniProtKB-KW"/>
</dbReference>
<evidence type="ECO:0000313" key="9">
    <source>
        <dbReference type="Proteomes" id="UP001215533"/>
    </source>
</evidence>
<dbReference type="Gene3D" id="3.40.640.10">
    <property type="entry name" value="Type I PLP-dependent aspartate aminotransferase-like (Major domain)"/>
    <property type="match status" value="1"/>
</dbReference>
<proteinExistence type="inferred from homology"/>
<evidence type="ECO:0000313" key="7">
    <source>
        <dbReference type="Proteomes" id="UP000199749"/>
    </source>
</evidence>
<dbReference type="Proteomes" id="UP001215533">
    <property type="component" value="Plasmid p1_CACC879"/>
</dbReference>
<keyword evidence="5" id="KW-0456">Lyase</keyword>
<evidence type="ECO:0000313" key="5">
    <source>
        <dbReference type="EMBL" id="AXN36513.1"/>
    </source>
</evidence>
<keyword evidence="2 5" id="KW-0808">Transferase</keyword>